<evidence type="ECO:0000256" key="1">
    <source>
        <dbReference type="SAM" id="SignalP"/>
    </source>
</evidence>
<feature type="signal peptide" evidence="1">
    <location>
        <begin position="1"/>
        <end position="32"/>
    </location>
</feature>
<keyword evidence="3" id="KW-1185">Reference proteome</keyword>
<name>A0AAV2DKT7_9ROSI</name>
<feature type="chain" id="PRO_5043954273" description="Pectinesterase inhibitor domain-containing protein" evidence="1">
    <location>
        <begin position="33"/>
        <end position="178"/>
    </location>
</feature>
<evidence type="ECO:0008006" key="4">
    <source>
        <dbReference type="Google" id="ProtNLM"/>
    </source>
</evidence>
<protein>
    <recommendedName>
        <fullName evidence="4">Pectinesterase inhibitor domain-containing protein</fullName>
    </recommendedName>
</protein>
<sequence length="178" mass="19829">MAMASSLQAMIRPYVITLLCLLIMVMIKTAKSEDSLIDNVCSGDHVDSIYCHQLYSNETDTLGPKSNLTGLAGIALHNINWKAAYNKRTFIDKDAYLSSLCSVPYDHIVSKVATARNMGFDKSIETGDVNRLEETITTVLSEALRCESFFLSPEDDGYEINEELIKLAYILQENEVSC</sequence>
<gene>
    <name evidence="2" type="ORF">LTRI10_LOCUS16457</name>
</gene>
<keyword evidence="1" id="KW-0732">Signal</keyword>
<dbReference type="Proteomes" id="UP001497516">
    <property type="component" value="Chromosome 3"/>
</dbReference>
<accession>A0AAV2DKT7</accession>
<reference evidence="2 3" key="1">
    <citation type="submission" date="2024-04" db="EMBL/GenBank/DDBJ databases">
        <authorList>
            <person name="Fracassetti M."/>
        </authorList>
    </citation>
    <scope>NUCLEOTIDE SEQUENCE [LARGE SCALE GENOMIC DNA]</scope>
</reference>
<dbReference type="EMBL" id="OZ034816">
    <property type="protein sequence ID" value="CAL1374603.1"/>
    <property type="molecule type" value="Genomic_DNA"/>
</dbReference>
<evidence type="ECO:0000313" key="2">
    <source>
        <dbReference type="EMBL" id="CAL1374603.1"/>
    </source>
</evidence>
<dbReference type="AlphaFoldDB" id="A0AAV2DKT7"/>
<evidence type="ECO:0000313" key="3">
    <source>
        <dbReference type="Proteomes" id="UP001497516"/>
    </source>
</evidence>
<proteinExistence type="predicted"/>
<organism evidence="2 3">
    <name type="scientific">Linum trigynum</name>
    <dbReference type="NCBI Taxonomy" id="586398"/>
    <lineage>
        <taxon>Eukaryota</taxon>
        <taxon>Viridiplantae</taxon>
        <taxon>Streptophyta</taxon>
        <taxon>Embryophyta</taxon>
        <taxon>Tracheophyta</taxon>
        <taxon>Spermatophyta</taxon>
        <taxon>Magnoliopsida</taxon>
        <taxon>eudicotyledons</taxon>
        <taxon>Gunneridae</taxon>
        <taxon>Pentapetalae</taxon>
        <taxon>rosids</taxon>
        <taxon>fabids</taxon>
        <taxon>Malpighiales</taxon>
        <taxon>Linaceae</taxon>
        <taxon>Linum</taxon>
    </lineage>
</organism>